<dbReference type="EMBL" id="JH712755">
    <property type="protein sequence ID" value="EFO17521.1"/>
    <property type="molecule type" value="Genomic_DNA"/>
</dbReference>
<evidence type="ECO:0000256" key="7">
    <source>
        <dbReference type="ARBA" id="ARBA00023211"/>
    </source>
</evidence>
<keyword evidence="4" id="KW-0479">Metal-binding</keyword>
<dbReference type="GO" id="GO:0005509">
    <property type="term" value="F:calcium ion binding"/>
    <property type="evidence" value="ECO:0007669"/>
    <property type="project" value="InterPro"/>
</dbReference>
<evidence type="ECO:0000256" key="4">
    <source>
        <dbReference type="ARBA" id="ARBA00022723"/>
    </source>
</evidence>
<reference evidence="11" key="1">
    <citation type="submission" date="2012-04" db="EMBL/GenBank/DDBJ databases">
        <title>The Genome Sequence of Loa loa.</title>
        <authorList>
            <consortium name="The Broad Institute Genome Sequencing Platform"/>
            <consortium name="Broad Institute Genome Sequencing Center for Infectious Disease"/>
            <person name="Nutman T.B."/>
            <person name="Fink D.L."/>
            <person name="Russ C."/>
            <person name="Young S."/>
            <person name="Zeng Q."/>
            <person name="Gargeya S."/>
            <person name="Alvarado L."/>
            <person name="Berlin A."/>
            <person name="Chapman S.B."/>
            <person name="Chen Z."/>
            <person name="Freedman E."/>
            <person name="Gellesch M."/>
            <person name="Goldberg J."/>
            <person name="Griggs A."/>
            <person name="Gujja S."/>
            <person name="Heilman E.R."/>
            <person name="Heiman D."/>
            <person name="Howarth C."/>
            <person name="Mehta T."/>
            <person name="Neiman D."/>
            <person name="Pearson M."/>
            <person name="Roberts A."/>
            <person name="Saif S."/>
            <person name="Shea T."/>
            <person name="Shenoy N."/>
            <person name="Sisk P."/>
            <person name="Stolte C."/>
            <person name="Sykes S."/>
            <person name="White J."/>
            <person name="Yandava C."/>
            <person name="Haas B."/>
            <person name="Henn M.R."/>
            <person name="Nusbaum C."/>
            <person name="Birren B."/>
        </authorList>
    </citation>
    <scope>NUCLEOTIDE SEQUENCE [LARGE SCALE GENOMIC DNA]</scope>
</reference>
<dbReference type="InterPro" id="IPR004843">
    <property type="entry name" value="Calcineurin-like_PHP"/>
</dbReference>
<dbReference type="GeneID" id="9948426"/>
<evidence type="ECO:0000256" key="6">
    <source>
        <dbReference type="ARBA" id="ARBA00022912"/>
    </source>
</evidence>
<evidence type="ECO:0000256" key="5">
    <source>
        <dbReference type="ARBA" id="ARBA00022801"/>
    </source>
</evidence>
<feature type="domain" description="EF-hand" evidence="10">
    <location>
        <begin position="29"/>
        <end position="64"/>
    </location>
</feature>
<comment type="catalytic activity">
    <reaction evidence="9">
        <text>O-phospho-L-threonyl-[protein] + H2O = L-threonyl-[protein] + phosphate</text>
        <dbReference type="Rhea" id="RHEA:47004"/>
        <dbReference type="Rhea" id="RHEA-COMP:11060"/>
        <dbReference type="Rhea" id="RHEA-COMP:11605"/>
        <dbReference type="ChEBI" id="CHEBI:15377"/>
        <dbReference type="ChEBI" id="CHEBI:30013"/>
        <dbReference type="ChEBI" id="CHEBI:43474"/>
        <dbReference type="ChEBI" id="CHEBI:61977"/>
        <dbReference type="EC" id="3.1.3.16"/>
    </reaction>
</comment>
<dbReference type="InterPro" id="IPR029052">
    <property type="entry name" value="Metallo-depent_PP-like"/>
</dbReference>
<evidence type="ECO:0000256" key="1">
    <source>
        <dbReference type="ARBA" id="ARBA00001936"/>
    </source>
</evidence>
<dbReference type="Gene3D" id="3.60.21.10">
    <property type="match status" value="1"/>
</dbReference>
<dbReference type="PANTHER" id="PTHR11668">
    <property type="entry name" value="SERINE/THREONINE PROTEIN PHOSPHATASE"/>
    <property type="match status" value="1"/>
</dbReference>
<protein>
    <recommendedName>
        <fullName evidence="3">protein-serine/threonine phosphatase</fullName>
        <ecNumber evidence="3">3.1.3.16</ecNumber>
    </recommendedName>
</protein>
<dbReference type="PANTHER" id="PTHR11668:SF300">
    <property type="entry name" value="SERINE_THREONINE-PROTEIN PHOSPHATASE"/>
    <property type="match status" value="1"/>
</dbReference>
<evidence type="ECO:0000313" key="11">
    <source>
        <dbReference type="EMBL" id="EFO17521.1"/>
    </source>
</evidence>
<evidence type="ECO:0000256" key="3">
    <source>
        <dbReference type="ARBA" id="ARBA00013081"/>
    </source>
</evidence>
<dbReference type="InParanoid" id="A0A1S0TPD6"/>
<evidence type="ECO:0000256" key="9">
    <source>
        <dbReference type="ARBA" id="ARBA00048336"/>
    </source>
</evidence>
<dbReference type="GO" id="GO:0005737">
    <property type="term" value="C:cytoplasm"/>
    <property type="evidence" value="ECO:0007669"/>
    <property type="project" value="TreeGrafter"/>
</dbReference>
<organism evidence="11">
    <name type="scientific">Loa loa</name>
    <name type="common">Eye worm</name>
    <name type="synonym">Filaria loa</name>
    <dbReference type="NCBI Taxonomy" id="7209"/>
    <lineage>
        <taxon>Eukaryota</taxon>
        <taxon>Metazoa</taxon>
        <taxon>Ecdysozoa</taxon>
        <taxon>Nematoda</taxon>
        <taxon>Chromadorea</taxon>
        <taxon>Rhabditida</taxon>
        <taxon>Spirurina</taxon>
        <taxon>Spiruromorpha</taxon>
        <taxon>Filarioidea</taxon>
        <taxon>Onchocercidae</taxon>
        <taxon>Loa</taxon>
    </lineage>
</organism>
<keyword evidence="7" id="KW-0464">Manganese</keyword>
<evidence type="ECO:0000259" key="10">
    <source>
        <dbReference type="PROSITE" id="PS50222"/>
    </source>
</evidence>
<dbReference type="Pfam" id="PF00149">
    <property type="entry name" value="Metallophos"/>
    <property type="match status" value="1"/>
</dbReference>
<dbReference type="InterPro" id="IPR050341">
    <property type="entry name" value="PP1_catalytic_subunit"/>
</dbReference>
<dbReference type="Gene3D" id="1.10.238.10">
    <property type="entry name" value="EF-hand"/>
    <property type="match status" value="1"/>
</dbReference>
<proteinExistence type="inferred from homology"/>
<dbReference type="GO" id="GO:0005634">
    <property type="term" value="C:nucleus"/>
    <property type="evidence" value="ECO:0007669"/>
    <property type="project" value="TreeGrafter"/>
</dbReference>
<evidence type="ECO:0000256" key="8">
    <source>
        <dbReference type="ARBA" id="ARBA00047761"/>
    </source>
</evidence>
<keyword evidence="6" id="KW-0904">Protein phosphatase</keyword>
<dbReference type="RefSeq" id="XP_003146549.1">
    <property type="nucleotide sequence ID" value="XM_003146501.1"/>
</dbReference>
<dbReference type="SUPFAM" id="SSF47473">
    <property type="entry name" value="EF-hand"/>
    <property type="match status" value="1"/>
</dbReference>
<dbReference type="PRINTS" id="PR00114">
    <property type="entry name" value="STPHPHTASE"/>
</dbReference>
<comment type="similarity">
    <text evidence="2">Belongs to the PPP phosphatase family.</text>
</comment>
<dbReference type="EC" id="3.1.3.16" evidence="3"/>
<dbReference type="InterPro" id="IPR011992">
    <property type="entry name" value="EF-hand-dom_pair"/>
</dbReference>
<dbReference type="InterPro" id="IPR002048">
    <property type="entry name" value="EF_hand_dom"/>
</dbReference>
<dbReference type="OrthoDB" id="343296at2759"/>
<gene>
    <name evidence="11" type="ORF">LOAG_10978</name>
</gene>
<sequence>MKSFQGFPVDEVLEILEETIKVTINSQLTDQGLIEAKFQLANTNHDGRISFDEFMSTIKESAIILLRFLTSLECLCRKNNPWHLEKDERMSKGDSGGGLMVQLHNRHFGVASYGSSCNKLLEKTAQPLAQRYLFMGDYVDRGSNSLEVICLLLLLKIRFQTKIFLLRGNHACSLINQAYGFRDELEKKSTDRMCPKY</sequence>
<dbReference type="AlphaFoldDB" id="A0A1S0TPD6"/>
<accession>A0A1S0TPD6</accession>
<dbReference type="CTD" id="9948426"/>
<comment type="cofactor">
    <cofactor evidence="1">
        <name>Mn(2+)</name>
        <dbReference type="ChEBI" id="CHEBI:29035"/>
    </cofactor>
</comment>
<dbReference type="PROSITE" id="PS50222">
    <property type="entry name" value="EF_HAND_2"/>
    <property type="match status" value="1"/>
</dbReference>
<comment type="catalytic activity">
    <reaction evidence="8">
        <text>O-phospho-L-seryl-[protein] + H2O = L-seryl-[protein] + phosphate</text>
        <dbReference type="Rhea" id="RHEA:20629"/>
        <dbReference type="Rhea" id="RHEA-COMP:9863"/>
        <dbReference type="Rhea" id="RHEA-COMP:11604"/>
        <dbReference type="ChEBI" id="CHEBI:15377"/>
        <dbReference type="ChEBI" id="CHEBI:29999"/>
        <dbReference type="ChEBI" id="CHEBI:43474"/>
        <dbReference type="ChEBI" id="CHEBI:83421"/>
        <dbReference type="EC" id="3.1.3.16"/>
    </reaction>
</comment>
<evidence type="ECO:0000256" key="2">
    <source>
        <dbReference type="ARBA" id="ARBA00008294"/>
    </source>
</evidence>
<keyword evidence="5" id="KW-0378">Hydrolase</keyword>
<name>A0A1S0TPD6_LOALO</name>
<dbReference type="KEGG" id="loa:LOAG_10978"/>
<dbReference type="InterPro" id="IPR006186">
    <property type="entry name" value="Ser/Thr-sp_prot-phosphatase"/>
</dbReference>
<dbReference type="SUPFAM" id="SSF56300">
    <property type="entry name" value="Metallo-dependent phosphatases"/>
    <property type="match status" value="1"/>
</dbReference>
<dbReference type="GO" id="GO:0004722">
    <property type="term" value="F:protein serine/threonine phosphatase activity"/>
    <property type="evidence" value="ECO:0007669"/>
    <property type="project" value="UniProtKB-EC"/>
</dbReference>